<dbReference type="Gene3D" id="3.60.10.10">
    <property type="entry name" value="Endonuclease/exonuclease/phosphatase"/>
    <property type="match status" value="1"/>
</dbReference>
<dbReference type="AlphaFoldDB" id="A0A8C0RR44"/>
<evidence type="ECO:0000259" key="2">
    <source>
        <dbReference type="PROSITE" id="PS50878"/>
    </source>
</evidence>
<feature type="domain" description="Reverse transcriptase" evidence="2">
    <location>
        <begin position="498"/>
        <end position="703"/>
    </location>
</feature>
<reference evidence="3" key="2">
    <citation type="submission" date="2025-08" db="UniProtKB">
        <authorList>
            <consortium name="Ensembl"/>
        </authorList>
    </citation>
    <scope>IDENTIFICATION</scope>
</reference>
<accession>A0A8C0RR44</accession>
<dbReference type="CDD" id="cd01650">
    <property type="entry name" value="RT_nLTR_like"/>
    <property type="match status" value="1"/>
</dbReference>
<dbReference type="PROSITE" id="PS50878">
    <property type="entry name" value="RT_POL"/>
    <property type="match status" value="1"/>
</dbReference>
<dbReference type="InterPro" id="IPR043502">
    <property type="entry name" value="DNA/RNA_pol_sf"/>
</dbReference>
<dbReference type="InterPro" id="IPR005135">
    <property type="entry name" value="Endo/exonuclease/phosphatase"/>
</dbReference>
<dbReference type="InterPro" id="IPR036691">
    <property type="entry name" value="Endo/exonu/phosph_ase_sf"/>
</dbReference>
<name>A0A8C0RR44_CANLF</name>
<dbReference type="Pfam" id="PF00078">
    <property type="entry name" value="RVT_1"/>
    <property type="match status" value="1"/>
</dbReference>
<dbReference type="GO" id="GO:0003964">
    <property type="term" value="F:RNA-directed DNA polymerase activity"/>
    <property type="evidence" value="ECO:0007669"/>
    <property type="project" value="UniProtKB-EC"/>
</dbReference>
<dbReference type="InterPro" id="IPR000477">
    <property type="entry name" value="RT_dom"/>
</dbReference>
<dbReference type="PANTHER" id="PTHR19446">
    <property type="entry name" value="REVERSE TRANSCRIPTASES"/>
    <property type="match status" value="1"/>
</dbReference>
<sequence length="703" mass="81344">MMTLNSYLSIVTLNVNGLNDPIKRRRVSDWIKKQDPSICCLQETHFRQKDTYSLKIKGWRTIYHSNGPQKKAGVAILISDKLKFTPKTVVRDEEGHYIILKGSIQQEDLTILNIYAPNVGAAKYINQLLTKVKKYLDNNTLILGDFNLALSILDRSSKQNISKETRALNDTLDQMDFTDIYRTLHPNSTEYTFFSSAHGTFSRIDHILGHKSGLNRYQKIRIVPCIFSDHNALKLELNHNKKFGRASNTWRLRTILLKDKRVNQEIKEELKRFMETNENEDTTVQNLWDAAKAVLRGKYIAIQASIQKLERTQIQKLTLHIKELEKKQQIDPTPKRRRELIKIRAELNEIETRRTVEQINRTRSWFFERINKIDKPLASLIKKKREKTQINKIMNEKGEITTNTKEIQTILKTYYEQLYANKLGNLEEMDAFLESHKLPKLEQEEIENLNRPITREEIEAVIKNLPRHKSPGPDGFPGEFYQTFKEEIIPILLKLFGKIERDGVLPNSFYEASITLIPKPDKDPAKKENYRPISLMNMDAKILNKILANRIQQYIKKIIHHDQVGFIPGTQGWFNTRKTINVIHHINKRKTKNHMILSLDAEKAFDKIQHPFLIKTLQSVGIEGTFLDILKAIYEKPTANIILNGEALGAFPLRSGTRQGCPLSPLLFNIVLEVLASAIRQQKDIKAFKLAKKKSNSPSSPMT</sequence>
<reference evidence="3" key="1">
    <citation type="submission" date="2019-03" db="EMBL/GenBank/DDBJ databases">
        <authorList>
            <person name="Warren W.C."/>
            <person name="Johnson G.S."/>
        </authorList>
    </citation>
    <scope>NUCLEOTIDE SEQUENCE [LARGE SCALE GENOMIC DNA]</scope>
    <source>
        <strain evidence="3">Basenji</strain>
    </source>
</reference>
<dbReference type="CDD" id="cd09076">
    <property type="entry name" value="L1-EN"/>
    <property type="match status" value="1"/>
</dbReference>
<evidence type="ECO:0000313" key="3">
    <source>
        <dbReference type="Ensembl" id="ENSCAFP00030035774.1"/>
    </source>
</evidence>
<dbReference type="SUPFAM" id="SSF56219">
    <property type="entry name" value="DNase I-like"/>
    <property type="match status" value="1"/>
</dbReference>
<protein>
    <recommendedName>
        <fullName evidence="1">RNA-directed DNA polymerase</fullName>
        <ecNumber evidence="1">2.7.7.49</ecNumber>
    </recommendedName>
</protein>
<evidence type="ECO:0000313" key="4">
    <source>
        <dbReference type="Proteomes" id="UP000694429"/>
    </source>
</evidence>
<proteinExistence type="predicted"/>
<dbReference type="EC" id="2.7.7.49" evidence="1"/>
<dbReference type="Ensembl" id="ENSCAFT00030040996.1">
    <property type="protein sequence ID" value="ENSCAFP00030035774.1"/>
    <property type="gene ID" value="ENSCAFG00030022324.1"/>
</dbReference>
<dbReference type="Proteomes" id="UP000694429">
    <property type="component" value="Chromosome 13"/>
</dbReference>
<organism evidence="3 4">
    <name type="scientific">Canis lupus familiaris</name>
    <name type="common">Dog</name>
    <name type="synonym">Canis familiaris</name>
    <dbReference type="NCBI Taxonomy" id="9615"/>
    <lineage>
        <taxon>Eukaryota</taxon>
        <taxon>Metazoa</taxon>
        <taxon>Chordata</taxon>
        <taxon>Craniata</taxon>
        <taxon>Vertebrata</taxon>
        <taxon>Euteleostomi</taxon>
        <taxon>Mammalia</taxon>
        <taxon>Eutheria</taxon>
        <taxon>Laurasiatheria</taxon>
        <taxon>Carnivora</taxon>
        <taxon>Caniformia</taxon>
        <taxon>Canidae</taxon>
        <taxon>Canis</taxon>
    </lineage>
</organism>
<dbReference type="SUPFAM" id="SSF56672">
    <property type="entry name" value="DNA/RNA polymerases"/>
    <property type="match status" value="1"/>
</dbReference>
<dbReference type="Pfam" id="PF03372">
    <property type="entry name" value="Exo_endo_phos"/>
    <property type="match status" value="1"/>
</dbReference>
<evidence type="ECO:0000256" key="1">
    <source>
        <dbReference type="ARBA" id="ARBA00012493"/>
    </source>
</evidence>